<comment type="similarity">
    <text evidence="3">Belongs to the PIH1 family. Kintoun subfamily.</text>
</comment>
<feature type="region of interest" description="Disordered" evidence="4">
    <location>
        <begin position="196"/>
        <end position="258"/>
    </location>
</feature>
<dbReference type="GO" id="GO:0005576">
    <property type="term" value="C:extracellular region"/>
    <property type="evidence" value="ECO:0007669"/>
    <property type="project" value="GOC"/>
</dbReference>
<evidence type="ECO:0000256" key="3">
    <source>
        <dbReference type="HAMAP-Rule" id="MF_03069"/>
    </source>
</evidence>
<evidence type="ECO:0000256" key="1">
    <source>
        <dbReference type="ARBA" id="ARBA00022490"/>
    </source>
</evidence>
<dbReference type="GO" id="GO:0060285">
    <property type="term" value="P:cilium-dependent cell motility"/>
    <property type="evidence" value="ECO:0007669"/>
    <property type="project" value="UniProtKB-UniRule"/>
</dbReference>
<feature type="region of interest" description="Disordered" evidence="4">
    <location>
        <begin position="361"/>
        <end position="654"/>
    </location>
</feature>
<evidence type="ECO:0000259" key="5">
    <source>
        <dbReference type="Pfam" id="PF08190"/>
    </source>
</evidence>
<feature type="domain" description="PIH1D1/2/3 CS-like" evidence="6">
    <location>
        <begin position="252"/>
        <end position="351"/>
    </location>
</feature>
<name>A0AAQ4PJQ3_GASAC</name>
<feature type="compositionally biased region" description="Basic and acidic residues" evidence="4">
    <location>
        <begin position="220"/>
        <end position="234"/>
    </location>
</feature>
<dbReference type="InterPro" id="IPR012981">
    <property type="entry name" value="PIH1_N"/>
</dbReference>
<dbReference type="InterPro" id="IPR050734">
    <property type="entry name" value="PIH1/Kintoun_subfamily"/>
</dbReference>
<feature type="compositionally biased region" description="Basic and acidic residues" evidence="4">
    <location>
        <begin position="547"/>
        <end position="561"/>
    </location>
</feature>
<dbReference type="PANTHER" id="PTHR22997:SF3">
    <property type="entry name" value="PROTEIN KINTOUN"/>
    <property type="match status" value="1"/>
</dbReference>
<feature type="domain" description="PIH1 N-terminal" evidence="5">
    <location>
        <begin position="40"/>
        <end position="202"/>
    </location>
</feature>
<dbReference type="GeneTree" id="ENSGT00510000048466"/>
<feature type="compositionally biased region" description="Polar residues" evidence="4">
    <location>
        <begin position="487"/>
        <end position="507"/>
    </location>
</feature>
<dbReference type="PANTHER" id="PTHR22997">
    <property type="entry name" value="PIH1 DOMAIN-CONTAINING PROTEIN 1"/>
    <property type="match status" value="1"/>
</dbReference>
<gene>
    <name evidence="3" type="primary">DNAAF2</name>
    <name evidence="3" type="synonym">KTU</name>
</gene>
<dbReference type="GO" id="GO:0003351">
    <property type="term" value="P:epithelial cilium movement involved in extracellular fluid movement"/>
    <property type="evidence" value="ECO:0007669"/>
    <property type="project" value="TreeGrafter"/>
</dbReference>
<accession>A0AAQ4PJQ3</accession>
<evidence type="ECO:0000313" key="7">
    <source>
        <dbReference type="Ensembl" id="ENSGACP00000039109.1"/>
    </source>
</evidence>
<dbReference type="AlphaFoldDB" id="A0AAQ4PJQ3"/>
<feature type="compositionally biased region" description="Basic and acidic residues" evidence="4">
    <location>
        <begin position="405"/>
        <end position="419"/>
    </location>
</feature>
<dbReference type="GO" id="GO:0120293">
    <property type="term" value="C:dynein axonemal particle"/>
    <property type="evidence" value="ECO:0007669"/>
    <property type="project" value="UniProtKB-SubCell"/>
</dbReference>
<dbReference type="GeneID" id="120832484"/>
<organism evidence="7 8">
    <name type="scientific">Gasterosteus aculeatus aculeatus</name>
    <name type="common">three-spined stickleback</name>
    <dbReference type="NCBI Taxonomy" id="481459"/>
    <lineage>
        <taxon>Eukaryota</taxon>
        <taxon>Metazoa</taxon>
        <taxon>Chordata</taxon>
        <taxon>Craniata</taxon>
        <taxon>Vertebrata</taxon>
        <taxon>Euteleostomi</taxon>
        <taxon>Actinopterygii</taxon>
        <taxon>Neopterygii</taxon>
        <taxon>Teleostei</taxon>
        <taxon>Neoteleostei</taxon>
        <taxon>Acanthomorphata</taxon>
        <taxon>Eupercaria</taxon>
        <taxon>Perciformes</taxon>
        <taxon>Cottioidei</taxon>
        <taxon>Gasterosteales</taxon>
        <taxon>Gasterosteidae</taxon>
        <taxon>Gasterosteus</taxon>
    </lineage>
</organism>
<feature type="compositionally biased region" description="Basic and acidic residues" evidence="4">
    <location>
        <begin position="431"/>
        <end position="450"/>
    </location>
</feature>
<dbReference type="Ensembl" id="ENSGACT00000046209.1">
    <property type="protein sequence ID" value="ENSGACP00000039109.1"/>
    <property type="gene ID" value="ENSGACG00000024123.1"/>
</dbReference>
<feature type="compositionally biased region" description="Acidic residues" evidence="4">
    <location>
        <begin position="420"/>
        <end position="430"/>
    </location>
</feature>
<keyword evidence="8" id="KW-1185">Reference proteome</keyword>
<dbReference type="InterPro" id="IPR034727">
    <property type="entry name" value="Kintoun"/>
</dbReference>
<dbReference type="Pfam" id="PF18201">
    <property type="entry name" value="PIH1_CS"/>
    <property type="match status" value="1"/>
</dbReference>
<feature type="compositionally biased region" description="Polar residues" evidence="4">
    <location>
        <begin position="235"/>
        <end position="256"/>
    </location>
</feature>
<reference evidence="7" key="2">
    <citation type="submission" date="2025-08" db="UniProtKB">
        <authorList>
            <consortium name="Ensembl"/>
        </authorList>
    </citation>
    <scope>IDENTIFICATION</scope>
</reference>
<comment type="function">
    <text evidence="3">Required for cytoplasmic pre-assembly of axonemal dyneins, thereby playing a central role in motility in cilia and flagella. Involved in pre-assembly of dynein arm complexes in the cytoplasm before intraflagellar transport loads them for the ciliary compartment.</text>
</comment>
<keyword evidence="1 3" id="KW-0963">Cytoplasm</keyword>
<dbReference type="Proteomes" id="UP000007635">
    <property type="component" value="Chromosome XV"/>
</dbReference>
<feature type="compositionally biased region" description="Basic and acidic residues" evidence="4">
    <location>
        <begin position="605"/>
        <end position="628"/>
    </location>
</feature>
<evidence type="ECO:0000256" key="2">
    <source>
        <dbReference type="ARBA" id="ARBA00024190"/>
    </source>
</evidence>
<feature type="compositionally biased region" description="Basic and acidic residues" evidence="4">
    <location>
        <begin position="459"/>
        <end position="468"/>
    </location>
</feature>
<reference evidence="7" key="3">
    <citation type="submission" date="2025-09" db="UniProtKB">
        <authorList>
            <consortium name="Ensembl"/>
        </authorList>
    </citation>
    <scope>IDENTIFICATION</scope>
</reference>
<dbReference type="Pfam" id="PF08190">
    <property type="entry name" value="PIH1"/>
    <property type="match status" value="1"/>
</dbReference>
<dbReference type="RefSeq" id="XP_040054705.1">
    <property type="nucleotide sequence ID" value="XM_040198771.1"/>
</dbReference>
<dbReference type="HAMAP" id="MF_03069">
    <property type="entry name" value="Kintoun"/>
    <property type="match status" value="1"/>
</dbReference>
<evidence type="ECO:0000259" key="6">
    <source>
        <dbReference type="Pfam" id="PF18201"/>
    </source>
</evidence>
<sequence length="669" mass="74775">MEVGDKLRELNMTADEVDRLTKALKDKKFAEMLRDYADEISDPENRKRYEEEIELLEQERGNSIQFIHPEPFRCLGTSLNGTRKCFINICSNGKVGKPACEGGTSEDGRVGQRWSLPHSLHPGRQDRDTQGDTIMIYDVIFHPDTIHLASKNKTFMEMVDSAAIRGIQDAFKVTLDENNVSETSVKYKGAPRPCVIRKPIPGYKPKEPSEEADPLAFPYPDEKISQMKPKESHATKTSSDAQPKSCSNDKQPTRPNYTVKYRSFLDLQDFRYSRDSAQSPRPQEIVVKVDLPLLKEVSEASLEVKERQLLLVSKKPSYRLELPLSYPVDQDKGEAKFNKPRRQLTVTLTVLPSDEAFDPAAAFALTSAGDDDGREEKREVDEEEKRKVEEENRAGGGGFGQQTGEVEKEGERGHERGEEQVMEEEEGVAGEEEKQEGKSEGENGDQKEKNGLGQEAVEEILKEQKEENETVNSNLHKRQQLEDTEDSGLSSQQDTVDVSAEEQNSAPDHNKLVAAHGTEDQLVLITAEHSSQVEKEGEVSPTSRSESPPKRRSSDIKKEVATEAAFLNHSASEEPQTEPQSRNNTKDGCKPPNGDTEEPATGSVGHEEEKNADRHDLPAARILHKAERGNQPPPGSLREIDDDGNEKIISDHSTSAGFIFQNSLMYELD</sequence>
<reference evidence="7 8" key="1">
    <citation type="journal article" date="2021" name="G3 (Bethesda)">
        <title>Improved contiguity of the threespine stickleback genome using long-read sequencing.</title>
        <authorList>
            <person name="Nath S."/>
            <person name="Shaw D.E."/>
            <person name="White M.A."/>
        </authorList>
    </citation>
    <scope>NUCLEOTIDE SEQUENCE [LARGE SCALE GENOMIC DNA]</scope>
    <source>
        <strain evidence="7 8">Lake Benthic</strain>
    </source>
</reference>
<feature type="compositionally biased region" description="Basic and acidic residues" evidence="4">
    <location>
        <begin position="374"/>
        <end position="393"/>
    </location>
</feature>
<evidence type="ECO:0000313" key="8">
    <source>
        <dbReference type="Proteomes" id="UP000007635"/>
    </source>
</evidence>
<dbReference type="InterPro" id="IPR041442">
    <property type="entry name" value="PIH1D1/2/3_CS-like"/>
</dbReference>
<dbReference type="GO" id="GO:0070286">
    <property type="term" value="P:axonemal dynein complex assembly"/>
    <property type="evidence" value="ECO:0007669"/>
    <property type="project" value="UniProtKB-UniRule"/>
</dbReference>
<comment type="subcellular location">
    <subcellularLocation>
        <location evidence="3">Cytoplasm</location>
    </subcellularLocation>
    <subcellularLocation>
        <location evidence="2">Dynein axonemal particle</location>
    </subcellularLocation>
    <text evidence="3">Localizes in the apical cytoplasm around the gamma-tubulin-positive pericentriolar region, not in the cilia.</text>
</comment>
<feature type="compositionally biased region" description="Polar residues" evidence="4">
    <location>
        <begin position="569"/>
        <end position="583"/>
    </location>
</feature>
<evidence type="ECO:0000256" key="4">
    <source>
        <dbReference type="SAM" id="MobiDB-lite"/>
    </source>
</evidence>
<protein>
    <recommendedName>
        <fullName evidence="3">Protein kintoun</fullName>
    </recommendedName>
    <alternativeName>
        <fullName evidence="3">Dynein assembly factor 2, axonemal</fullName>
    </alternativeName>
</protein>
<dbReference type="CDD" id="cd00298">
    <property type="entry name" value="ACD_sHsps_p23-like"/>
    <property type="match status" value="1"/>
</dbReference>
<proteinExistence type="inferred from homology"/>